<feature type="transmembrane region" description="Helical" evidence="6">
    <location>
        <begin position="170"/>
        <end position="192"/>
    </location>
</feature>
<comment type="subcellular location">
    <subcellularLocation>
        <location evidence="1">Cell membrane</location>
        <topology evidence="1">Multi-pass membrane protein</topology>
    </subcellularLocation>
</comment>
<protein>
    <submittedName>
        <fullName evidence="8">Phosphate:Na+ symporter</fullName>
    </submittedName>
</protein>
<name>A0A1H2J1Y9_9BACT</name>
<feature type="transmembrane region" description="Helical" evidence="6">
    <location>
        <begin position="305"/>
        <end position="328"/>
    </location>
</feature>
<keyword evidence="2" id="KW-1003">Cell membrane</keyword>
<feature type="transmembrane region" description="Helical" evidence="6">
    <location>
        <begin position="132"/>
        <end position="150"/>
    </location>
</feature>
<keyword evidence="9" id="KW-1185">Reference proteome</keyword>
<reference evidence="9" key="1">
    <citation type="submission" date="2016-10" db="EMBL/GenBank/DDBJ databases">
        <authorList>
            <person name="Varghese N."/>
            <person name="Submissions S."/>
        </authorList>
    </citation>
    <scope>NUCLEOTIDE SEQUENCE [LARGE SCALE GENOMIC DNA]</scope>
    <source>
        <strain evidence="9">DSM 3384</strain>
    </source>
</reference>
<evidence type="ECO:0000259" key="7">
    <source>
        <dbReference type="Pfam" id="PF01895"/>
    </source>
</evidence>
<dbReference type="Pfam" id="PF02690">
    <property type="entry name" value="Na_Pi_cotrans"/>
    <property type="match status" value="2"/>
</dbReference>
<dbReference type="Pfam" id="PF01895">
    <property type="entry name" value="PhoU"/>
    <property type="match status" value="2"/>
</dbReference>
<keyword evidence="5 6" id="KW-0472">Membrane</keyword>
<evidence type="ECO:0000256" key="2">
    <source>
        <dbReference type="ARBA" id="ARBA00022475"/>
    </source>
</evidence>
<dbReference type="AlphaFoldDB" id="A0A1H2J1Y9"/>
<evidence type="ECO:0000313" key="9">
    <source>
        <dbReference type="Proteomes" id="UP000199608"/>
    </source>
</evidence>
<organism evidence="8 9">
    <name type="scientific">Desulfobacula phenolica</name>
    <dbReference type="NCBI Taxonomy" id="90732"/>
    <lineage>
        <taxon>Bacteria</taxon>
        <taxon>Pseudomonadati</taxon>
        <taxon>Thermodesulfobacteriota</taxon>
        <taxon>Desulfobacteria</taxon>
        <taxon>Desulfobacterales</taxon>
        <taxon>Desulfobacteraceae</taxon>
        <taxon>Desulfobacula</taxon>
    </lineage>
</organism>
<evidence type="ECO:0000256" key="1">
    <source>
        <dbReference type="ARBA" id="ARBA00004651"/>
    </source>
</evidence>
<evidence type="ECO:0000256" key="3">
    <source>
        <dbReference type="ARBA" id="ARBA00022692"/>
    </source>
</evidence>
<sequence length="557" mass="61171">MNITGIIIQTLGGLGLFILGMKMMTEGLQATAGQKIRRILEAISSNRFMGCATGAGVTAMVQSSSATTVMLIGFASAGIMSLEQTVGVIIGANVGTTITGQMIAFELTAAALPAIALGVGLKYFSKKRNYRYIGDIILGFGLLFYGMTVMKNGLAPIKTDPQFIEFFTTFSTDSICGILLCVFMGTVLTVAVQSSSATVGLTMTLASSGLLGYPTALALVLGENIGTTVTAQLSTIGSNNTEAHRTANAHTIFNVMGVGIILLIFPWFVDVVEIITLKLGAGAVNHTVNNEYVNVSRYIANGHTIFNVINAMVFLIFLPRLIQLTLLISPKPFKSQERYRLPEFDSSFIDSPIGALAKVKGEIIKTMVFAHMNLKKTSTCLRVRDDDILGERDAIEDHLDDSQKVIIKYLTSIYQGEVNEPEAKEISELMRITNNIERLGDSMENVSKILERIYDNKFEFSEKAKQDLVDISEQVDIFLGFIIDEFQEKTEGFYQKALAMEDLIDQMRENMRYQHIERLRAGECSVDVGVFFIALVSNYEKMGDYCYNIATGVNRII</sequence>
<dbReference type="GO" id="GO:0044341">
    <property type="term" value="P:sodium-dependent phosphate transport"/>
    <property type="evidence" value="ECO:0007669"/>
    <property type="project" value="InterPro"/>
</dbReference>
<evidence type="ECO:0000313" key="8">
    <source>
        <dbReference type="EMBL" id="SDU50464.1"/>
    </source>
</evidence>
<dbReference type="InterPro" id="IPR038078">
    <property type="entry name" value="PhoU-like_sf"/>
</dbReference>
<keyword evidence="4 6" id="KW-1133">Transmembrane helix</keyword>
<dbReference type="NCBIfam" id="NF037997">
    <property type="entry name" value="Na_Pi_symport"/>
    <property type="match status" value="1"/>
</dbReference>
<dbReference type="InterPro" id="IPR026022">
    <property type="entry name" value="PhoU_dom"/>
</dbReference>
<evidence type="ECO:0000256" key="4">
    <source>
        <dbReference type="ARBA" id="ARBA00022989"/>
    </source>
</evidence>
<dbReference type="PANTHER" id="PTHR10010:SF46">
    <property type="entry name" value="SODIUM-DEPENDENT PHOSPHATE TRANSPORT PROTEIN 2B"/>
    <property type="match status" value="1"/>
</dbReference>
<feature type="transmembrane region" description="Helical" evidence="6">
    <location>
        <begin position="251"/>
        <end position="269"/>
    </location>
</feature>
<feature type="transmembrane region" description="Helical" evidence="6">
    <location>
        <begin position="98"/>
        <end position="120"/>
    </location>
</feature>
<proteinExistence type="predicted"/>
<dbReference type="RefSeq" id="WP_092236443.1">
    <property type="nucleotide sequence ID" value="NZ_FNLL01000010.1"/>
</dbReference>
<dbReference type="NCBIfam" id="TIGR00704">
    <property type="entry name" value="NaPi_cotrn_rel"/>
    <property type="match status" value="1"/>
</dbReference>
<dbReference type="SUPFAM" id="SSF109755">
    <property type="entry name" value="PhoU-like"/>
    <property type="match status" value="1"/>
</dbReference>
<dbReference type="GO" id="GO:0005436">
    <property type="term" value="F:sodium:phosphate symporter activity"/>
    <property type="evidence" value="ECO:0007669"/>
    <property type="project" value="InterPro"/>
</dbReference>
<dbReference type="InterPro" id="IPR004633">
    <property type="entry name" value="NaPi_cotrn-rel/YqeW-like"/>
</dbReference>
<dbReference type="GO" id="GO:0005886">
    <property type="term" value="C:plasma membrane"/>
    <property type="evidence" value="ECO:0007669"/>
    <property type="project" value="UniProtKB-SubCell"/>
</dbReference>
<feature type="transmembrane region" description="Helical" evidence="6">
    <location>
        <begin position="69"/>
        <end position="92"/>
    </location>
</feature>
<keyword evidence="3 6" id="KW-0812">Transmembrane</keyword>
<accession>A0A1H2J1Y9</accession>
<dbReference type="EMBL" id="FNLL01000010">
    <property type="protein sequence ID" value="SDU50464.1"/>
    <property type="molecule type" value="Genomic_DNA"/>
</dbReference>
<dbReference type="PANTHER" id="PTHR10010">
    <property type="entry name" value="SOLUTE CARRIER FAMILY 34 SODIUM PHOSPHATE , MEMBER 2-RELATED"/>
    <property type="match status" value="1"/>
</dbReference>
<feature type="domain" description="PhoU" evidence="7">
    <location>
        <begin position="482"/>
        <end position="551"/>
    </location>
</feature>
<gene>
    <name evidence="8" type="ORF">SAMN04487931_110106</name>
</gene>
<evidence type="ECO:0000256" key="5">
    <source>
        <dbReference type="ARBA" id="ARBA00023136"/>
    </source>
</evidence>
<feature type="domain" description="PhoU" evidence="7">
    <location>
        <begin position="370"/>
        <end position="449"/>
    </location>
</feature>
<dbReference type="Proteomes" id="UP000199608">
    <property type="component" value="Unassembled WGS sequence"/>
</dbReference>
<dbReference type="Gene3D" id="1.20.58.220">
    <property type="entry name" value="Phosphate transport system protein phou homolog 2, domain 2"/>
    <property type="match status" value="1"/>
</dbReference>
<dbReference type="InterPro" id="IPR003841">
    <property type="entry name" value="Na/Pi_transpt"/>
</dbReference>
<feature type="transmembrane region" description="Helical" evidence="6">
    <location>
        <begin position="6"/>
        <end position="25"/>
    </location>
</feature>
<evidence type="ECO:0000256" key="6">
    <source>
        <dbReference type="SAM" id="Phobius"/>
    </source>
</evidence>